<dbReference type="GO" id="GO:0006412">
    <property type="term" value="P:translation"/>
    <property type="evidence" value="ECO:0007669"/>
    <property type="project" value="InterPro"/>
</dbReference>
<dbReference type="GeneTree" id="ENSGT00390000012976"/>
<evidence type="ECO:0000256" key="3">
    <source>
        <dbReference type="ARBA" id="ARBA00022980"/>
    </source>
</evidence>
<dbReference type="AlphaFoldDB" id="A0A8C5YTT5"/>
<organism evidence="6 7">
    <name type="scientific">Marmota marmota marmota</name>
    <name type="common">Alpine marmot</name>
    <dbReference type="NCBI Taxonomy" id="9994"/>
    <lineage>
        <taxon>Eukaryota</taxon>
        <taxon>Metazoa</taxon>
        <taxon>Chordata</taxon>
        <taxon>Craniata</taxon>
        <taxon>Vertebrata</taxon>
        <taxon>Euteleostomi</taxon>
        <taxon>Mammalia</taxon>
        <taxon>Eutheria</taxon>
        <taxon>Euarchontoglires</taxon>
        <taxon>Glires</taxon>
        <taxon>Rodentia</taxon>
        <taxon>Sciuromorpha</taxon>
        <taxon>Sciuridae</taxon>
        <taxon>Xerinae</taxon>
        <taxon>Marmotini</taxon>
        <taxon>Marmota</taxon>
    </lineage>
</organism>
<accession>A0A8C5YTT5</accession>
<dbReference type="GO" id="GO:0005791">
    <property type="term" value="C:rough endoplasmic reticulum"/>
    <property type="evidence" value="ECO:0007669"/>
    <property type="project" value="UniProtKB-SubCell"/>
</dbReference>
<keyword evidence="7" id="KW-1185">Reference proteome</keyword>
<dbReference type="SUPFAM" id="SSF52080">
    <property type="entry name" value="Ribosomal proteins L15p and L18e"/>
    <property type="match status" value="1"/>
</dbReference>
<reference evidence="6" key="1">
    <citation type="submission" date="2025-08" db="UniProtKB">
        <authorList>
            <consortium name="Ensembl"/>
        </authorList>
    </citation>
    <scope>IDENTIFICATION</scope>
</reference>
<reference evidence="6" key="2">
    <citation type="submission" date="2025-09" db="UniProtKB">
        <authorList>
            <consortium name="Ensembl"/>
        </authorList>
    </citation>
    <scope>IDENTIFICATION</scope>
</reference>
<keyword evidence="4" id="KW-0687">Ribonucleoprotein</keyword>
<evidence type="ECO:0000256" key="2">
    <source>
        <dbReference type="ARBA" id="ARBA00011133"/>
    </source>
</evidence>
<evidence type="ECO:0000259" key="5">
    <source>
        <dbReference type="Pfam" id="PF17135"/>
    </source>
</evidence>
<dbReference type="PANTHER" id="PTHR10934:SF2">
    <property type="entry name" value="LARGE RIBOSOMAL SUBUNIT PROTEIN EL18"/>
    <property type="match status" value="1"/>
</dbReference>
<dbReference type="Gene3D" id="3.100.10.10">
    <property type="match status" value="1"/>
</dbReference>
<evidence type="ECO:0000256" key="1">
    <source>
        <dbReference type="ARBA" id="ARBA00006815"/>
    </source>
</evidence>
<evidence type="ECO:0000313" key="6">
    <source>
        <dbReference type="Ensembl" id="ENSMMMP00000003833.1"/>
    </source>
</evidence>
<keyword evidence="3" id="KW-0689">Ribosomal protein</keyword>
<dbReference type="Pfam" id="PF17135">
    <property type="entry name" value="Ribosomal_L18"/>
    <property type="match status" value="1"/>
</dbReference>
<dbReference type="PANTHER" id="PTHR10934">
    <property type="entry name" value="60S RIBOSOMAL PROTEIN L18"/>
    <property type="match status" value="1"/>
</dbReference>
<protein>
    <recommendedName>
        <fullName evidence="5">Large ribosomal subunit protein uL15/eL18 domain-containing protein</fullName>
    </recommendedName>
</protein>
<feature type="domain" description="Large ribosomal subunit protein uL15/eL18" evidence="5">
    <location>
        <begin position="3"/>
        <end position="152"/>
    </location>
</feature>
<dbReference type="GO" id="GO:0022625">
    <property type="term" value="C:cytosolic large ribosomal subunit"/>
    <property type="evidence" value="ECO:0007669"/>
    <property type="project" value="TreeGrafter"/>
</dbReference>
<dbReference type="Proteomes" id="UP000694407">
    <property type="component" value="Unplaced"/>
</dbReference>
<sequence length="163" mass="18381">MGLYRFLATPANSTFYRVVLQRLFLSLIKRRPFSFSWMIGKMKHLGGETKTAVVVGTITDEDCVQAVPKLKVWALGISSQAHSLIFKAVGKILTFDQLALDSPKGRGTVLRGVRAFGEAPRTPYSHTKPYVLSKGWKFKHASDRRASPGYKNQPWILLLIQRF</sequence>
<dbReference type="GO" id="GO:0003723">
    <property type="term" value="F:RNA binding"/>
    <property type="evidence" value="ECO:0007669"/>
    <property type="project" value="TreeGrafter"/>
</dbReference>
<proteinExistence type="inferred from homology"/>
<comment type="subunit">
    <text evidence="2">Component of the large ribosomal subunit.</text>
</comment>
<evidence type="ECO:0000256" key="4">
    <source>
        <dbReference type="ARBA" id="ARBA00023274"/>
    </source>
</evidence>
<dbReference type="InterPro" id="IPR000039">
    <property type="entry name" value="Ribosomal_eL18"/>
</dbReference>
<dbReference type="InterPro" id="IPR021131">
    <property type="entry name" value="Ribosomal_uL15/eL18"/>
</dbReference>
<evidence type="ECO:0000313" key="7">
    <source>
        <dbReference type="Proteomes" id="UP000694407"/>
    </source>
</evidence>
<dbReference type="Ensembl" id="ENSMMMT00000004358.1">
    <property type="protein sequence ID" value="ENSMMMP00000003833.1"/>
    <property type="gene ID" value="ENSMMMG00000003492.1"/>
</dbReference>
<comment type="similarity">
    <text evidence="1">Belongs to the eukaryotic ribosomal protein eL18 family.</text>
</comment>
<dbReference type="GO" id="GO:0003735">
    <property type="term" value="F:structural constituent of ribosome"/>
    <property type="evidence" value="ECO:0007669"/>
    <property type="project" value="InterPro"/>
</dbReference>
<name>A0A8C5YTT5_MARMA</name>
<dbReference type="InterPro" id="IPR036227">
    <property type="entry name" value="Ribosomal_uL15/eL18_sf"/>
</dbReference>